<organism evidence="3 4">
    <name type="scientific">Monoraphidium neglectum</name>
    <dbReference type="NCBI Taxonomy" id="145388"/>
    <lineage>
        <taxon>Eukaryota</taxon>
        <taxon>Viridiplantae</taxon>
        <taxon>Chlorophyta</taxon>
        <taxon>core chlorophytes</taxon>
        <taxon>Chlorophyceae</taxon>
        <taxon>CS clade</taxon>
        <taxon>Sphaeropleales</taxon>
        <taxon>Selenastraceae</taxon>
        <taxon>Monoraphidium</taxon>
    </lineage>
</organism>
<evidence type="ECO:0000256" key="1">
    <source>
        <dbReference type="SAM" id="MobiDB-lite"/>
    </source>
</evidence>
<dbReference type="OrthoDB" id="515814at2759"/>
<feature type="compositionally biased region" description="Acidic residues" evidence="1">
    <location>
        <begin position="38"/>
        <end position="49"/>
    </location>
</feature>
<sequence>MVRQQEAAAAAAAAGGGADDDGSAPYDPAADDGGGLSDGDDDAGGDGDGEGAGVADLSPIVAPRPAGAAGAAGRPPGAAVWAGKFVTAGAGRFSAVVSFLGGCGPLDLMMGPQGSSLDVIGRVAADKFTSFLEELRASRSRTVTLGVAAPPPDADPLDAAHLHDTVRRYSSSGRIGRLQMPGGSAVEGYLIPRGECPGR</sequence>
<protein>
    <recommendedName>
        <fullName evidence="2">Spen paralogue and orthologue SPOC C-terminal domain-containing protein</fullName>
    </recommendedName>
</protein>
<reference evidence="3 4" key="1">
    <citation type="journal article" date="2013" name="BMC Genomics">
        <title>Reconstruction of the lipid metabolism for the microalga Monoraphidium neglectum from its genome sequence reveals characteristics suitable for biofuel production.</title>
        <authorList>
            <person name="Bogen C."/>
            <person name="Al-Dilaimi A."/>
            <person name="Albersmeier A."/>
            <person name="Wichmann J."/>
            <person name="Grundmann M."/>
            <person name="Rupp O."/>
            <person name="Lauersen K.J."/>
            <person name="Blifernez-Klassen O."/>
            <person name="Kalinowski J."/>
            <person name="Goesmann A."/>
            <person name="Mussgnug J.H."/>
            <person name="Kruse O."/>
        </authorList>
    </citation>
    <scope>NUCLEOTIDE SEQUENCE [LARGE SCALE GENOMIC DNA]</scope>
    <source>
        <strain evidence="3 4">SAG 48.87</strain>
    </source>
</reference>
<feature type="region of interest" description="Disordered" evidence="1">
    <location>
        <begin position="1"/>
        <end position="60"/>
    </location>
</feature>
<dbReference type="Pfam" id="PF07744">
    <property type="entry name" value="SPOC"/>
    <property type="match status" value="1"/>
</dbReference>
<proteinExistence type="predicted"/>
<dbReference type="EMBL" id="KK106618">
    <property type="protein sequence ID" value="KIY91486.1"/>
    <property type="molecule type" value="Genomic_DNA"/>
</dbReference>
<dbReference type="CDD" id="cd21538">
    <property type="entry name" value="SPOC_TFIIS"/>
    <property type="match status" value="1"/>
</dbReference>
<dbReference type="KEGG" id="mng:MNEG_16478"/>
<name>A0A0D2LN78_9CHLO</name>
<accession>A0A0D2LN78</accession>
<dbReference type="InterPro" id="IPR012921">
    <property type="entry name" value="SPOC_C"/>
</dbReference>
<dbReference type="STRING" id="145388.A0A0D2LN78"/>
<dbReference type="AlphaFoldDB" id="A0A0D2LN78"/>
<dbReference type="RefSeq" id="XP_013890506.1">
    <property type="nucleotide sequence ID" value="XM_014035052.1"/>
</dbReference>
<dbReference type="Proteomes" id="UP000054498">
    <property type="component" value="Unassembled WGS sequence"/>
</dbReference>
<gene>
    <name evidence="3" type="ORF">MNEG_16478</name>
</gene>
<evidence type="ECO:0000313" key="4">
    <source>
        <dbReference type="Proteomes" id="UP000054498"/>
    </source>
</evidence>
<evidence type="ECO:0000313" key="3">
    <source>
        <dbReference type="EMBL" id="KIY91486.1"/>
    </source>
</evidence>
<dbReference type="GeneID" id="25734241"/>
<keyword evidence="4" id="KW-1185">Reference proteome</keyword>
<evidence type="ECO:0000259" key="2">
    <source>
        <dbReference type="Pfam" id="PF07744"/>
    </source>
</evidence>
<feature type="domain" description="Spen paralogue and orthologue SPOC C-terminal" evidence="2">
    <location>
        <begin position="78"/>
        <end position="195"/>
    </location>
</feature>